<name>A0AAD5TNA2_9FUNG</name>
<comment type="subcellular location">
    <subcellularLocation>
        <location evidence="2">Cytoplasm</location>
        <location evidence="2">Cytoskeleton</location>
        <location evidence="2">Spindle</location>
    </subcellularLocation>
    <subcellularLocation>
        <location evidence="1">Nucleus</location>
    </subcellularLocation>
</comment>
<dbReference type="EMBL" id="JADGJQ010000036">
    <property type="protein sequence ID" value="KAJ3176979.1"/>
    <property type="molecule type" value="Genomic_DNA"/>
</dbReference>
<feature type="compositionally biased region" description="Acidic residues" evidence="7">
    <location>
        <begin position="141"/>
        <end position="153"/>
    </location>
</feature>
<comment type="similarity">
    <text evidence="3">Belongs to the INCENP family.</text>
</comment>
<dbReference type="GO" id="GO:0005634">
    <property type="term" value="C:nucleus"/>
    <property type="evidence" value="ECO:0007669"/>
    <property type="project" value="UniProtKB-SubCell"/>
</dbReference>
<organism evidence="9 10">
    <name type="scientific">Geranomyces variabilis</name>
    <dbReference type="NCBI Taxonomy" id="109894"/>
    <lineage>
        <taxon>Eukaryota</taxon>
        <taxon>Fungi</taxon>
        <taxon>Fungi incertae sedis</taxon>
        <taxon>Chytridiomycota</taxon>
        <taxon>Chytridiomycota incertae sedis</taxon>
        <taxon>Chytridiomycetes</taxon>
        <taxon>Spizellomycetales</taxon>
        <taxon>Powellomycetaceae</taxon>
        <taxon>Geranomyces</taxon>
    </lineage>
</organism>
<sequence>MAPPLEPPIESPIRERISLVPETPGIENVIPVVSPPKSKPTTTLPSAIPVYNTVVAKQPVLKLPPIIKRDADGPLKRKLEEIKRTKPATTRGPPPRRPPIVAPKPVKLVVKPPPRPEEIMTIADENGNLPEPDSDPSICSDESDNDDFGDDASFDARGDWIENTPERPRKTRRFKEPGWVATPELRKAIVMQERTDPDSVFGSARPALEDVFREGMTRKPTRAARDTEFTGEDCLTEAEIAAYNANMKYTA</sequence>
<evidence type="ECO:0000256" key="5">
    <source>
        <dbReference type="ARBA" id="ARBA00023212"/>
    </source>
</evidence>
<keyword evidence="6" id="KW-0539">Nucleus</keyword>
<evidence type="ECO:0000313" key="9">
    <source>
        <dbReference type="EMBL" id="KAJ3176979.1"/>
    </source>
</evidence>
<proteinExistence type="inferred from homology"/>
<keyword evidence="10" id="KW-1185">Reference proteome</keyword>
<dbReference type="AlphaFoldDB" id="A0AAD5TNA2"/>
<evidence type="ECO:0000256" key="7">
    <source>
        <dbReference type="SAM" id="MobiDB-lite"/>
    </source>
</evidence>
<accession>A0AAD5TNA2</accession>
<evidence type="ECO:0000256" key="3">
    <source>
        <dbReference type="ARBA" id="ARBA00010042"/>
    </source>
</evidence>
<dbReference type="Pfam" id="PF03941">
    <property type="entry name" value="INCENP_ARK-bind"/>
    <property type="match status" value="1"/>
</dbReference>
<evidence type="ECO:0000259" key="8">
    <source>
        <dbReference type="Pfam" id="PF03941"/>
    </source>
</evidence>
<protein>
    <recommendedName>
        <fullName evidence="8">Inner centromere protein ARK-binding domain-containing protein</fullName>
    </recommendedName>
</protein>
<keyword evidence="4" id="KW-0963">Cytoplasm</keyword>
<evidence type="ECO:0000256" key="2">
    <source>
        <dbReference type="ARBA" id="ARBA00004186"/>
    </source>
</evidence>
<dbReference type="InterPro" id="IPR005635">
    <property type="entry name" value="Inner_centromere_prot_ARK-bd"/>
</dbReference>
<keyword evidence="5" id="KW-0206">Cytoskeleton</keyword>
<comment type="caution">
    <text evidence="9">The sequence shown here is derived from an EMBL/GenBank/DDBJ whole genome shotgun (WGS) entry which is preliminary data.</text>
</comment>
<reference evidence="9" key="1">
    <citation type="submission" date="2020-05" db="EMBL/GenBank/DDBJ databases">
        <title>Phylogenomic resolution of chytrid fungi.</title>
        <authorList>
            <person name="Stajich J.E."/>
            <person name="Amses K."/>
            <person name="Simmons R."/>
            <person name="Seto K."/>
            <person name="Myers J."/>
            <person name="Bonds A."/>
            <person name="Quandt C.A."/>
            <person name="Barry K."/>
            <person name="Liu P."/>
            <person name="Grigoriev I."/>
            <person name="Longcore J.E."/>
            <person name="James T.Y."/>
        </authorList>
    </citation>
    <scope>NUCLEOTIDE SEQUENCE</scope>
    <source>
        <strain evidence="9">JEL0379</strain>
    </source>
</reference>
<dbReference type="GO" id="GO:0005819">
    <property type="term" value="C:spindle"/>
    <property type="evidence" value="ECO:0007669"/>
    <property type="project" value="UniProtKB-SubCell"/>
</dbReference>
<dbReference type="Proteomes" id="UP001212152">
    <property type="component" value="Unassembled WGS sequence"/>
</dbReference>
<feature type="domain" description="Inner centromere protein ARK-binding" evidence="8">
    <location>
        <begin position="140"/>
        <end position="212"/>
    </location>
</feature>
<evidence type="ECO:0000313" key="10">
    <source>
        <dbReference type="Proteomes" id="UP001212152"/>
    </source>
</evidence>
<evidence type="ECO:0000256" key="1">
    <source>
        <dbReference type="ARBA" id="ARBA00004123"/>
    </source>
</evidence>
<evidence type="ECO:0000256" key="6">
    <source>
        <dbReference type="ARBA" id="ARBA00023242"/>
    </source>
</evidence>
<evidence type="ECO:0000256" key="4">
    <source>
        <dbReference type="ARBA" id="ARBA00022490"/>
    </source>
</evidence>
<feature type="region of interest" description="Disordered" evidence="7">
    <location>
        <begin position="72"/>
        <end position="174"/>
    </location>
</feature>
<gene>
    <name evidence="9" type="ORF">HDU87_004694</name>
</gene>
<feature type="compositionally biased region" description="Pro residues" evidence="7">
    <location>
        <begin position="92"/>
        <end position="102"/>
    </location>
</feature>
<feature type="compositionally biased region" description="Basic and acidic residues" evidence="7">
    <location>
        <begin position="154"/>
        <end position="168"/>
    </location>
</feature>
<feature type="compositionally biased region" description="Basic and acidic residues" evidence="7">
    <location>
        <begin position="72"/>
        <end position="84"/>
    </location>
</feature>